<keyword evidence="3" id="KW-0812">Transmembrane</keyword>
<dbReference type="Pfam" id="PF16209">
    <property type="entry name" value="PhoLip_ATPase_N"/>
    <property type="match status" value="1"/>
</dbReference>
<dbReference type="InterPro" id="IPR023298">
    <property type="entry name" value="ATPase_P-typ_TM_dom_sf"/>
</dbReference>
<dbReference type="Proteomes" id="UP000789396">
    <property type="component" value="Unassembled WGS sequence"/>
</dbReference>
<evidence type="ECO:0000256" key="1">
    <source>
        <dbReference type="ARBA" id="ARBA00004308"/>
    </source>
</evidence>
<comment type="caution">
    <text evidence="5">The sequence shown here is derived from an EMBL/GenBank/DDBJ whole genome shotgun (WGS) entry which is preliminary data.</text>
</comment>
<name>A0A9N9IDF2_9GLOM</name>
<gene>
    <name evidence="5" type="ORF">RFULGI_LOCUS11995</name>
</gene>
<reference evidence="5" key="1">
    <citation type="submission" date="2021-06" db="EMBL/GenBank/DDBJ databases">
        <authorList>
            <person name="Kallberg Y."/>
            <person name="Tangrot J."/>
            <person name="Rosling A."/>
        </authorList>
    </citation>
    <scope>NUCLEOTIDE SEQUENCE</scope>
    <source>
        <strain evidence="5">IN212</strain>
    </source>
</reference>
<comment type="subcellular location">
    <subcellularLocation>
        <location evidence="1">Endomembrane system</location>
    </subcellularLocation>
</comment>
<dbReference type="PANTHER" id="PTHR24092">
    <property type="entry name" value="PROBABLE PHOSPHOLIPID-TRANSPORTING ATPASE"/>
    <property type="match status" value="1"/>
</dbReference>
<dbReference type="OrthoDB" id="377733at2759"/>
<keyword evidence="6" id="KW-1185">Reference proteome</keyword>
<evidence type="ECO:0000256" key="2">
    <source>
        <dbReference type="ARBA" id="ARBA00022448"/>
    </source>
</evidence>
<proteinExistence type="predicted"/>
<organism evidence="5 6">
    <name type="scientific">Racocetra fulgida</name>
    <dbReference type="NCBI Taxonomy" id="60492"/>
    <lineage>
        <taxon>Eukaryota</taxon>
        <taxon>Fungi</taxon>
        <taxon>Fungi incertae sedis</taxon>
        <taxon>Mucoromycota</taxon>
        <taxon>Glomeromycotina</taxon>
        <taxon>Glomeromycetes</taxon>
        <taxon>Diversisporales</taxon>
        <taxon>Gigasporaceae</taxon>
        <taxon>Racocetra</taxon>
    </lineage>
</organism>
<evidence type="ECO:0000313" key="5">
    <source>
        <dbReference type="EMBL" id="CAG8729191.1"/>
    </source>
</evidence>
<feature type="transmembrane region" description="Helical" evidence="3">
    <location>
        <begin position="88"/>
        <end position="106"/>
    </location>
</feature>
<sequence>MFNRLKFWERRKPQVCTRQVFVNEPLPQSKLDKKGRPRQQYVTNKVTTSKYSILTFVPKNLYEQFHRIANFFFLLLVILQWFPEFSTINPVVAALPMFIITSITAIKDGFEDFKRHVTDRSVNNRKTWTLANWTNYNYPNPSSGFFSFRSKKQDSEKLNEKGPNWKKTLFRDVR</sequence>
<dbReference type="GO" id="GO:0140326">
    <property type="term" value="F:ATPase-coupled intramembrane lipid transporter activity"/>
    <property type="evidence" value="ECO:0007669"/>
    <property type="project" value="TreeGrafter"/>
</dbReference>
<dbReference type="GO" id="GO:0005886">
    <property type="term" value="C:plasma membrane"/>
    <property type="evidence" value="ECO:0007669"/>
    <property type="project" value="TreeGrafter"/>
</dbReference>
<dbReference type="SUPFAM" id="SSF81665">
    <property type="entry name" value="Calcium ATPase, transmembrane domain M"/>
    <property type="match status" value="1"/>
</dbReference>
<feature type="domain" description="P-type ATPase N-terminal" evidence="4">
    <location>
        <begin position="31"/>
        <end position="93"/>
    </location>
</feature>
<feature type="non-terminal residue" evidence="5">
    <location>
        <position position="174"/>
    </location>
</feature>
<protein>
    <submittedName>
        <fullName evidence="5">5021_t:CDS:1</fullName>
    </submittedName>
</protein>
<dbReference type="GO" id="GO:0012505">
    <property type="term" value="C:endomembrane system"/>
    <property type="evidence" value="ECO:0007669"/>
    <property type="project" value="UniProtKB-SubCell"/>
</dbReference>
<evidence type="ECO:0000313" key="6">
    <source>
        <dbReference type="Proteomes" id="UP000789396"/>
    </source>
</evidence>
<keyword evidence="3" id="KW-1133">Transmembrane helix</keyword>
<dbReference type="EMBL" id="CAJVPZ010027727">
    <property type="protein sequence ID" value="CAG8729191.1"/>
    <property type="molecule type" value="Genomic_DNA"/>
</dbReference>
<keyword evidence="2" id="KW-0813">Transport</keyword>
<dbReference type="InterPro" id="IPR032631">
    <property type="entry name" value="P-type_ATPase_N"/>
</dbReference>
<feature type="transmembrane region" description="Helical" evidence="3">
    <location>
        <begin position="65"/>
        <end position="82"/>
    </location>
</feature>
<dbReference type="PANTHER" id="PTHR24092:SF180">
    <property type="entry name" value="PHOSPHOLIPID-TRANSPORTING ATPASE DNF1-RELATED"/>
    <property type="match status" value="1"/>
</dbReference>
<evidence type="ECO:0000256" key="3">
    <source>
        <dbReference type="SAM" id="Phobius"/>
    </source>
</evidence>
<dbReference type="AlphaFoldDB" id="A0A9N9IDF2"/>
<accession>A0A9N9IDF2</accession>
<keyword evidence="3" id="KW-0472">Membrane</keyword>
<dbReference type="GO" id="GO:0045332">
    <property type="term" value="P:phospholipid translocation"/>
    <property type="evidence" value="ECO:0007669"/>
    <property type="project" value="TreeGrafter"/>
</dbReference>
<evidence type="ECO:0000259" key="4">
    <source>
        <dbReference type="Pfam" id="PF16209"/>
    </source>
</evidence>